<evidence type="ECO:0000313" key="2">
    <source>
        <dbReference type="EMBL" id="KAK4776232.1"/>
    </source>
</evidence>
<dbReference type="InterPro" id="IPR051057">
    <property type="entry name" value="PI-PLC_domain"/>
</dbReference>
<dbReference type="PROSITE" id="PS50007">
    <property type="entry name" value="PIPLC_X_DOMAIN"/>
    <property type="match status" value="1"/>
</dbReference>
<reference evidence="2 3" key="1">
    <citation type="journal article" date="2023" name="Hortic Res">
        <title>Pangenome of water caltrop reveals structural variations and asymmetric subgenome divergence after allopolyploidization.</title>
        <authorList>
            <person name="Zhang X."/>
            <person name="Chen Y."/>
            <person name="Wang L."/>
            <person name="Yuan Y."/>
            <person name="Fang M."/>
            <person name="Shi L."/>
            <person name="Lu R."/>
            <person name="Comes H.P."/>
            <person name="Ma Y."/>
            <person name="Chen Y."/>
            <person name="Huang G."/>
            <person name="Zhou Y."/>
            <person name="Zheng Z."/>
            <person name="Qiu Y."/>
        </authorList>
    </citation>
    <scope>NUCLEOTIDE SEQUENCE [LARGE SCALE GENOMIC DNA]</scope>
    <source>
        <tissue evidence="2">Roots</tissue>
    </source>
</reference>
<feature type="signal peptide" evidence="1">
    <location>
        <begin position="1"/>
        <end position="18"/>
    </location>
</feature>
<dbReference type="PROSITE" id="PS51257">
    <property type="entry name" value="PROKAR_LIPOPROTEIN"/>
    <property type="match status" value="1"/>
</dbReference>
<keyword evidence="3" id="KW-1185">Reference proteome</keyword>
<accession>A0AAN7KZ30</accession>
<feature type="chain" id="PRO_5042849926" evidence="1">
    <location>
        <begin position="19"/>
        <end position="365"/>
    </location>
</feature>
<dbReference type="PANTHER" id="PTHR13593">
    <property type="match status" value="1"/>
</dbReference>
<dbReference type="EMBL" id="JAXIOK010000003">
    <property type="protein sequence ID" value="KAK4776232.1"/>
    <property type="molecule type" value="Genomic_DNA"/>
</dbReference>
<gene>
    <name evidence="2" type="ORF">SAY87_024193</name>
</gene>
<dbReference type="Proteomes" id="UP001345219">
    <property type="component" value="Chromosome 18"/>
</dbReference>
<name>A0AAN7KZ30_9MYRT</name>
<keyword evidence="1" id="KW-0732">Signal</keyword>
<dbReference type="AlphaFoldDB" id="A0AAN7KZ30"/>
<dbReference type="InterPro" id="IPR017946">
    <property type="entry name" value="PLC-like_Pdiesterase_TIM-brl"/>
</dbReference>
<dbReference type="Pfam" id="PF26178">
    <property type="entry name" value="PI-PLC_cat"/>
    <property type="match status" value="1"/>
</dbReference>
<dbReference type="GO" id="GO:0008081">
    <property type="term" value="F:phosphoric diester hydrolase activity"/>
    <property type="evidence" value="ECO:0007669"/>
    <property type="project" value="InterPro"/>
</dbReference>
<sequence length="365" mass="40627">MDHLRLVQLLTLLTVTLAFSVSSACSDGKCKLLNYCSEDSDCGVGLYCLSCQSRFPICVRSSYTDQFKLLNNSLPFNKYAYLTTHNSFAIEGEPSHTGLPRLSVNYQEDTVTQQLNNGVRALMLDTYDYEGDVWLCHSFGGNCHRYTAFEPAIDTLKEVEAFLSANPTEIVTLILEDYVRVPNALRKVFTDAGLMKYWFPLESMPKNGQDWPLLSDMVAKNQRLLVFTSIKSKEQSEGIAYQWNYMVENQYGDEGLKNETCPNRGESSPMTDTSKSLVLVNYFNSVPFKEISCDNNSEKLINMLRACYSASGNRWANFVAVDFYKRGDGGGSFQALDTLNGKLLCGCDDVHACAPGSTSGACTSP</sequence>
<evidence type="ECO:0000256" key="1">
    <source>
        <dbReference type="SAM" id="SignalP"/>
    </source>
</evidence>
<dbReference type="PANTHER" id="PTHR13593:SF51">
    <property type="entry name" value="F21F23.12 PROTEIN"/>
    <property type="match status" value="1"/>
</dbReference>
<comment type="caution">
    <text evidence="2">The sequence shown here is derived from an EMBL/GenBank/DDBJ whole genome shotgun (WGS) entry which is preliminary data.</text>
</comment>
<dbReference type="Gene3D" id="3.20.20.190">
    <property type="entry name" value="Phosphatidylinositol (PI) phosphodiesterase"/>
    <property type="match status" value="1"/>
</dbReference>
<protein>
    <submittedName>
        <fullName evidence="2">Uncharacterized protein</fullName>
    </submittedName>
</protein>
<dbReference type="GO" id="GO:0006629">
    <property type="term" value="P:lipid metabolic process"/>
    <property type="evidence" value="ECO:0007669"/>
    <property type="project" value="InterPro"/>
</dbReference>
<evidence type="ECO:0000313" key="3">
    <source>
        <dbReference type="Proteomes" id="UP001345219"/>
    </source>
</evidence>
<proteinExistence type="predicted"/>
<dbReference type="CDD" id="cd08588">
    <property type="entry name" value="PI-PLCc_At5g67130_like"/>
    <property type="match status" value="1"/>
</dbReference>
<dbReference type="SUPFAM" id="SSF51695">
    <property type="entry name" value="PLC-like phosphodiesterases"/>
    <property type="match status" value="1"/>
</dbReference>
<organism evidence="2 3">
    <name type="scientific">Trapa incisa</name>
    <dbReference type="NCBI Taxonomy" id="236973"/>
    <lineage>
        <taxon>Eukaryota</taxon>
        <taxon>Viridiplantae</taxon>
        <taxon>Streptophyta</taxon>
        <taxon>Embryophyta</taxon>
        <taxon>Tracheophyta</taxon>
        <taxon>Spermatophyta</taxon>
        <taxon>Magnoliopsida</taxon>
        <taxon>eudicotyledons</taxon>
        <taxon>Gunneridae</taxon>
        <taxon>Pentapetalae</taxon>
        <taxon>rosids</taxon>
        <taxon>malvids</taxon>
        <taxon>Myrtales</taxon>
        <taxon>Lythraceae</taxon>
        <taxon>Trapa</taxon>
    </lineage>
</organism>